<protein>
    <recommendedName>
        <fullName evidence="2">histidine kinase</fullName>
        <ecNumber evidence="2">2.7.13.3</ecNumber>
    </recommendedName>
</protein>
<dbReference type="InterPro" id="IPR050482">
    <property type="entry name" value="Sensor_HK_TwoCompSys"/>
</dbReference>
<dbReference type="InterPro" id="IPR005467">
    <property type="entry name" value="His_kinase_dom"/>
</dbReference>
<organism evidence="9 10">
    <name type="scientific">Maribacter cobaltidurans</name>
    <dbReference type="NCBI Taxonomy" id="1178778"/>
    <lineage>
        <taxon>Bacteria</taxon>
        <taxon>Pseudomonadati</taxon>
        <taxon>Bacteroidota</taxon>
        <taxon>Flavobacteriia</taxon>
        <taxon>Flavobacteriales</taxon>
        <taxon>Flavobacteriaceae</taxon>
        <taxon>Maribacter</taxon>
    </lineage>
</organism>
<name>A0ABU7IS76_9FLAO</name>
<evidence type="ECO:0000256" key="7">
    <source>
        <dbReference type="SAM" id="SignalP"/>
    </source>
</evidence>
<gene>
    <name evidence="9" type="ORF">V1I91_06615</name>
</gene>
<feature type="domain" description="Histidine kinase" evidence="8">
    <location>
        <begin position="593"/>
        <end position="680"/>
    </location>
</feature>
<dbReference type="InterPro" id="IPR036890">
    <property type="entry name" value="HATPase_C_sf"/>
</dbReference>
<dbReference type="Proteomes" id="UP001356308">
    <property type="component" value="Unassembled WGS sequence"/>
</dbReference>
<evidence type="ECO:0000313" key="10">
    <source>
        <dbReference type="Proteomes" id="UP001356308"/>
    </source>
</evidence>
<dbReference type="SUPFAM" id="SSF55874">
    <property type="entry name" value="ATPase domain of HSP90 chaperone/DNA topoisomerase II/histidine kinase"/>
    <property type="match status" value="1"/>
</dbReference>
<dbReference type="SUPFAM" id="SSF48452">
    <property type="entry name" value="TPR-like"/>
    <property type="match status" value="2"/>
</dbReference>
<dbReference type="InterPro" id="IPR003594">
    <property type="entry name" value="HATPase_dom"/>
</dbReference>
<comment type="caution">
    <text evidence="9">The sequence shown here is derived from an EMBL/GenBank/DDBJ whole genome shotgun (WGS) entry which is preliminary data.</text>
</comment>
<dbReference type="SMART" id="SM00028">
    <property type="entry name" value="TPR"/>
    <property type="match status" value="5"/>
</dbReference>
<dbReference type="RefSeq" id="WP_272650557.1">
    <property type="nucleotide sequence ID" value="NZ_JAZDDG010000003.1"/>
</dbReference>
<keyword evidence="5" id="KW-0902">Two-component regulatory system</keyword>
<evidence type="ECO:0000256" key="6">
    <source>
        <dbReference type="SAM" id="Phobius"/>
    </source>
</evidence>
<dbReference type="InterPro" id="IPR019734">
    <property type="entry name" value="TPR_rpt"/>
</dbReference>
<dbReference type="EC" id="2.7.13.3" evidence="2"/>
<dbReference type="InterPro" id="IPR011990">
    <property type="entry name" value="TPR-like_helical_dom_sf"/>
</dbReference>
<keyword evidence="10" id="KW-1185">Reference proteome</keyword>
<dbReference type="PANTHER" id="PTHR24421:SF10">
    <property type="entry name" value="NITRATE_NITRITE SENSOR PROTEIN NARQ"/>
    <property type="match status" value="1"/>
</dbReference>
<proteinExistence type="predicted"/>
<evidence type="ECO:0000256" key="4">
    <source>
        <dbReference type="ARBA" id="ARBA00022777"/>
    </source>
</evidence>
<feature type="transmembrane region" description="Helical" evidence="6">
    <location>
        <begin position="424"/>
        <end position="443"/>
    </location>
</feature>
<evidence type="ECO:0000256" key="2">
    <source>
        <dbReference type="ARBA" id="ARBA00012438"/>
    </source>
</evidence>
<comment type="catalytic activity">
    <reaction evidence="1">
        <text>ATP + protein L-histidine = ADP + protein N-phospho-L-histidine.</text>
        <dbReference type="EC" id="2.7.13.3"/>
    </reaction>
</comment>
<accession>A0ABU7IS76</accession>
<dbReference type="PANTHER" id="PTHR24421">
    <property type="entry name" value="NITRATE/NITRITE SENSOR PROTEIN NARX-RELATED"/>
    <property type="match status" value="1"/>
</dbReference>
<evidence type="ECO:0000313" key="9">
    <source>
        <dbReference type="EMBL" id="MEE1975734.1"/>
    </source>
</evidence>
<keyword evidence="6" id="KW-1133">Transmembrane helix</keyword>
<evidence type="ECO:0000256" key="3">
    <source>
        <dbReference type="ARBA" id="ARBA00022679"/>
    </source>
</evidence>
<dbReference type="Pfam" id="PF02518">
    <property type="entry name" value="HATPase_c"/>
    <property type="match status" value="1"/>
</dbReference>
<keyword evidence="6" id="KW-0812">Transmembrane</keyword>
<dbReference type="CDD" id="cd16917">
    <property type="entry name" value="HATPase_UhpB-NarQ-NarX-like"/>
    <property type="match status" value="1"/>
</dbReference>
<evidence type="ECO:0000256" key="1">
    <source>
        <dbReference type="ARBA" id="ARBA00000085"/>
    </source>
</evidence>
<dbReference type="EMBL" id="JAZDDG010000003">
    <property type="protein sequence ID" value="MEE1975734.1"/>
    <property type="molecule type" value="Genomic_DNA"/>
</dbReference>
<sequence length="692" mass="79500">MNKSLFYVLALLISNLLQSQVNDGSNKNTTLRFQIDSLIKLSTSNQISSEQKIETFKQAHRLLNDLKQDSLKIKLLSNLSYYSSSSPDRNFFKEINLETIRLSKDLNDSTALANAFWDRGYFYAKNSVKDSAYQSYSEAQKIFEAQGNSFLSGRMLNNMAIQQLEVKDYVGSEASAIAAIERLKPLNKSKELYSSYNTLAIISQDLEEYQQAIEYYDEALFYLKKTDYSEQDILQNMNNRGMVYQGLEEYEKAMAIFNESLSNKNLANNDKELYAKTLSNLAYTKIQLNDTTGVKKLIEKSIQINDSLQDIRGLAFSFFTEAQYHLYLKDTTEAVVNAKKTMRLAKESSSNERLLETYTFLARLEDENASQYAQKYIALNDSIVKEERKARNKFARIRFETDEFIAENEQLEEEAVVLARQKQMWAGIALGFFLLGLSVYIIINQRAKNQKLIFTQQQHANNQEVFNLMLTQKQKVDEVKRMEQKRISEELHDGVLGKMLGARMVLTGLNKKTGDEVIEARMEAIKALKNVEEEVRSISHELSHTAYQKINNFVNSIDTLLSSAKDNVNISTTFNYDEDEDYDALKGEIKINVYRMIQETLQNAIKHSGCNNFFVNFERSEEYLIVQMGDDGKGFNLDKERKGIGMRNISSRIEKLNGKWFVDSAPDQGTTLTLEIPLYFVESNTKNEIQNV</sequence>
<evidence type="ECO:0000259" key="8">
    <source>
        <dbReference type="PROSITE" id="PS50109"/>
    </source>
</evidence>
<keyword evidence="4" id="KW-0418">Kinase</keyword>
<dbReference type="Pfam" id="PF13424">
    <property type="entry name" value="TPR_12"/>
    <property type="match status" value="1"/>
</dbReference>
<dbReference type="Gene3D" id="1.25.40.10">
    <property type="entry name" value="Tetratricopeptide repeat domain"/>
    <property type="match status" value="2"/>
</dbReference>
<evidence type="ECO:0000256" key="5">
    <source>
        <dbReference type="ARBA" id="ARBA00023012"/>
    </source>
</evidence>
<reference evidence="9 10" key="1">
    <citation type="submission" date="2024-01" db="EMBL/GenBank/DDBJ databases">
        <title>Maribacter spp. originated from different algae showed divergent polysaccharides utilization ability.</title>
        <authorList>
            <person name="Wang H."/>
            <person name="Wu Y."/>
        </authorList>
    </citation>
    <scope>NUCLEOTIDE SEQUENCE [LARGE SCALE GENOMIC DNA]</scope>
    <source>
        <strain evidence="9 10">PR1</strain>
    </source>
</reference>
<keyword evidence="7" id="KW-0732">Signal</keyword>
<feature type="signal peptide" evidence="7">
    <location>
        <begin position="1"/>
        <end position="19"/>
    </location>
</feature>
<keyword evidence="3" id="KW-0808">Transferase</keyword>
<feature type="chain" id="PRO_5047338417" description="histidine kinase" evidence="7">
    <location>
        <begin position="20"/>
        <end position="692"/>
    </location>
</feature>
<dbReference type="PROSITE" id="PS50109">
    <property type="entry name" value="HIS_KIN"/>
    <property type="match status" value="1"/>
</dbReference>
<dbReference type="Gene3D" id="3.30.565.10">
    <property type="entry name" value="Histidine kinase-like ATPase, C-terminal domain"/>
    <property type="match status" value="1"/>
</dbReference>
<keyword evidence="6" id="KW-0472">Membrane</keyword>